<dbReference type="PANTHER" id="PTHR43153">
    <property type="entry name" value="ELECTRON TRANSFER FLAVOPROTEIN ALPHA"/>
    <property type="match status" value="1"/>
</dbReference>
<feature type="binding site" evidence="6">
    <location>
        <begin position="258"/>
        <end position="265"/>
    </location>
    <ligand>
        <name>FAD</name>
        <dbReference type="ChEBI" id="CHEBI:57692"/>
    </ligand>
</feature>
<evidence type="ECO:0000313" key="9">
    <source>
        <dbReference type="Proteomes" id="UP000277871"/>
    </source>
</evidence>
<dbReference type="InterPro" id="IPR014731">
    <property type="entry name" value="ETF_asu_C"/>
</dbReference>
<comment type="similarity">
    <text evidence="1">Belongs to the ETF alpha-subunit/FixB family.</text>
</comment>
<feature type="domain" description="Electron transfer flavoprotein alpha/beta-subunit N-terminal" evidence="7">
    <location>
        <begin position="1"/>
        <end position="184"/>
    </location>
</feature>
<proteinExistence type="inferred from homology"/>
<dbReference type="FunFam" id="3.40.50.1220:FF:000001">
    <property type="entry name" value="Electron transfer flavoprotein, alpha subunit"/>
    <property type="match status" value="1"/>
</dbReference>
<evidence type="ECO:0000256" key="2">
    <source>
        <dbReference type="ARBA" id="ARBA00011355"/>
    </source>
</evidence>
<dbReference type="SUPFAM" id="SSF52467">
    <property type="entry name" value="DHS-like NAD/FAD-binding domain"/>
    <property type="match status" value="1"/>
</dbReference>
<dbReference type="Gene3D" id="3.40.50.620">
    <property type="entry name" value="HUPs"/>
    <property type="match status" value="1"/>
</dbReference>
<feature type="binding site" evidence="6">
    <location>
        <position position="279"/>
    </location>
    <ligand>
        <name>FAD</name>
        <dbReference type="ChEBI" id="CHEBI:57692"/>
    </ligand>
</feature>
<comment type="function">
    <text evidence="5">The electron transfer flavoprotein serves as a specific electron acceptor for other dehydrogenases. It transfers the electrons to the main respiratory chain via ETF-ubiquinone oxidoreductase (ETF dehydrogenase).</text>
</comment>
<comment type="cofactor">
    <cofactor evidence="6">
        <name>FAD</name>
        <dbReference type="ChEBI" id="CHEBI:57692"/>
    </cofactor>
    <text evidence="6">Binds 1 FAD per dimer.</text>
</comment>
<reference evidence="8 9" key="1">
    <citation type="submission" date="2018-10" db="EMBL/GenBank/DDBJ databases">
        <title>Kocuria tytonicola, new bacteria from the preen glands of American barn owls (Tyto furcata).</title>
        <authorList>
            <person name="Braun M.S."/>
            <person name="Wang E."/>
            <person name="Zimmermann S."/>
            <person name="Boutin S."/>
            <person name="Wagner H."/>
            <person name="Wink M."/>
        </authorList>
    </citation>
    <scope>NUCLEOTIDE SEQUENCE [LARGE SCALE GENOMIC DNA]</scope>
    <source>
        <strain evidence="8 9">473</strain>
    </source>
</reference>
<keyword evidence="9" id="KW-1185">Reference proteome</keyword>
<dbReference type="GO" id="GO:0009055">
    <property type="term" value="F:electron transfer activity"/>
    <property type="evidence" value="ECO:0007669"/>
    <property type="project" value="InterPro"/>
</dbReference>
<dbReference type="GO" id="GO:0050660">
    <property type="term" value="F:flavin adenine dinucleotide binding"/>
    <property type="evidence" value="ECO:0007669"/>
    <property type="project" value="InterPro"/>
</dbReference>
<feature type="binding site" evidence="6">
    <location>
        <position position="204"/>
    </location>
    <ligand>
        <name>FAD</name>
        <dbReference type="ChEBI" id="CHEBI:57692"/>
    </ligand>
</feature>
<accession>A0A3L9L5J9</accession>
<dbReference type="Pfam" id="PF00766">
    <property type="entry name" value="ETF_alpha"/>
    <property type="match status" value="1"/>
</dbReference>
<dbReference type="PIRSF" id="PIRSF000089">
    <property type="entry name" value="Electra_flavoP_a"/>
    <property type="match status" value="1"/>
</dbReference>
<evidence type="ECO:0000256" key="5">
    <source>
        <dbReference type="ARBA" id="ARBA00025649"/>
    </source>
</evidence>
<evidence type="ECO:0000256" key="4">
    <source>
        <dbReference type="ARBA" id="ARBA00022827"/>
    </source>
</evidence>
<organism evidence="8 9">
    <name type="scientific">Kocuria tytonicola</name>
    <dbReference type="NCBI Taxonomy" id="2055946"/>
    <lineage>
        <taxon>Bacteria</taxon>
        <taxon>Bacillati</taxon>
        <taxon>Actinomycetota</taxon>
        <taxon>Actinomycetes</taxon>
        <taxon>Micrococcales</taxon>
        <taxon>Micrococcaceae</taxon>
        <taxon>Kocuria</taxon>
    </lineage>
</organism>
<keyword evidence="3" id="KW-0285">Flavoprotein</keyword>
<dbReference type="PANTHER" id="PTHR43153:SF1">
    <property type="entry name" value="ELECTRON TRANSFER FLAVOPROTEIN SUBUNIT ALPHA, MITOCHONDRIAL"/>
    <property type="match status" value="1"/>
</dbReference>
<dbReference type="Proteomes" id="UP000277871">
    <property type="component" value="Unassembled WGS sequence"/>
</dbReference>
<dbReference type="Gene3D" id="3.40.50.1220">
    <property type="entry name" value="TPP-binding domain"/>
    <property type="match status" value="1"/>
</dbReference>
<sequence>MNVLVDLGQTGRLRSPDREVLTLARTLAAGGAITALTHAPRAEDVAAELGGYGVSVLYAPEGEATDLSLTDTALLDAALGESGATLVLGPNDAETTDAFARLAVRHSAAVITDAVGMDADRTVTKSVLAGGYTTTAAPTTDLAFVTLAPNSVQAEEPEEGPAPEVKPLSVSVSGAAATVTGTREAPASSRPKLTEARVVVVGGRGVGENFSLVEELADELGAAVGASRAAVDAGWAEHSAQVGQTGVTVSPQLYLCAGVSGAIQHRAGMQTSQTIVAINKDENAQIFDIADYGVVGDLNKVIPQLIEALRARKG</sequence>
<dbReference type="InterPro" id="IPR014729">
    <property type="entry name" value="Rossmann-like_a/b/a_fold"/>
</dbReference>
<comment type="subunit">
    <text evidence="2">Heterodimer of an alpha and a beta subunit.</text>
</comment>
<dbReference type="RefSeq" id="WP_121863877.1">
    <property type="nucleotide sequence ID" value="NZ_RDEX01000001.1"/>
</dbReference>
<keyword evidence="4 6" id="KW-0274">FAD</keyword>
<dbReference type="EMBL" id="RDEX01000001">
    <property type="protein sequence ID" value="RLY93841.1"/>
    <property type="molecule type" value="Genomic_DNA"/>
</dbReference>
<dbReference type="Pfam" id="PF01012">
    <property type="entry name" value="ETF"/>
    <property type="match status" value="1"/>
</dbReference>
<dbReference type="AlphaFoldDB" id="A0A3L9L5J9"/>
<evidence type="ECO:0000256" key="1">
    <source>
        <dbReference type="ARBA" id="ARBA00005817"/>
    </source>
</evidence>
<comment type="caution">
    <text evidence="8">The sequence shown here is derived from an EMBL/GenBank/DDBJ whole genome shotgun (WGS) entry which is preliminary data.</text>
</comment>
<gene>
    <name evidence="8" type="ORF">EAE32_00905</name>
</gene>
<evidence type="ECO:0000256" key="3">
    <source>
        <dbReference type="ARBA" id="ARBA00022630"/>
    </source>
</evidence>
<evidence type="ECO:0000256" key="6">
    <source>
        <dbReference type="PIRSR" id="PIRSR000089-1"/>
    </source>
</evidence>
<dbReference type="InterPro" id="IPR029035">
    <property type="entry name" value="DHS-like_NAD/FAD-binding_dom"/>
</dbReference>
<evidence type="ECO:0000259" key="7">
    <source>
        <dbReference type="SMART" id="SM00893"/>
    </source>
</evidence>
<dbReference type="InterPro" id="IPR014730">
    <property type="entry name" value="ETF_a/b_N"/>
</dbReference>
<feature type="binding site" evidence="6">
    <location>
        <begin position="227"/>
        <end position="228"/>
    </location>
    <ligand>
        <name>FAD</name>
        <dbReference type="ChEBI" id="CHEBI:57692"/>
    </ligand>
</feature>
<name>A0A3L9L5J9_9MICC</name>
<protein>
    <submittedName>
        <fullName evidence="8">Electron transfer flavoprotein subunit alpha/FixB family protein</fullName>
    </submittedName>
</protein>
<evidence type="ECO:0000313" key="8">
    <source>
        <dbReference type="EMBL" id="RLY93841.1"/>
    </source>
</evidence>
<dbReference type="SMART" id="SM00893">
    <property type="entry name" value="ETF"/>
    <property type="match status" value="1"/>
</dbReference>
<dbReference type="GO" id="GO:0033539">
    <property type="term" value="P:fatty acid beta-oxidation using acyl-CoA dehydrogenase"/>
    <property type="evidence" value="ECO:0007669"/>
    <property type="project" value="TreeGrafter"/>
</dbReference>
<dbReference type="InterPro" id="IPR001308">
    <property type="entry name" value="ETF_a/FixB"/>
</dbReference>
<dbReference type="SUPFAM" id="SSF52402">
    <property type="entry name" value="Adenine nucleotide alpha hydrolases-like"/>
    <property type="match status" value="1"/>
</dbReference>
<feature type="binding site" evidence="6">
    <location>
        <begin position="241"/>
        <end position="245"/>
    </location>
    <ligand>
        <name>FAD</name>
        <dbReference type="ChEBI" id="CHEBI:57692"/>
    </ligand>
</feature>